<dbReference type="GO" id="GO:0008703">
    <property type="term" value="F:5-amino-6-(5-phosphoribosylamino)uracil reductase activity"/>
    <property type="evidence" value="ECO:0007669"/>
    <property type="project" value="InterPro"/>
</dbReference>
<evidence type="ECO:0000259" key="1">
    <source>
        <dbReference type="Pfam" id="PF01872"/>
    </source>
</evidence>
<dbReference type="AlphaFoldDB" id="A0A7W8GIR7"/>
<gene>
    <name evidence="2" type="ORF">HNQ09_003370</name>
</gene>
<dbReference type="InterPro" id="IPR024072">
    <property type="entry name" value="DHFR-like_dom_sf"/>
</dbReference>
<keyword evidence="3" id="KW-1185">Reference proteome</keyword>
<evidence type="ECO:0000313" key="3">
    <source>
        <dbReference type="Proteomes" id="UP000525389"/>
    </source>
</evidence>
<dbReference type="SUPFAM" id="SSF53597">
    <property type="entry name" value="Dihydrofolate reductase-like"/>
    <property type="match status" value="1"/>
</dbReference>
<dbReference type="InterPro" id="IPR002734">
    <property type="entry name" value="RibDG_C"/>
</dbReference>
<name>A0A7W8GIR7_9DEIO</name>
<dbReference type="Proteomes" id="UP000525389">
    <property type="component" value="Unassembled WGS sequence"/>
</dbReference>
<protein>
    <submittedName>
        <fullName evidence="2">Dihydrofolate reductase</fullName>
    </submittedName>
</protein>
<organism evidence="2 3">
    <name type="scientific">Deinococcus budaensis</name>
    <dbReference type="NCBI Taxonomy" id="1665626"/>
    <lineage>
        <taxon>Bacteria</taxon>
        <taxon>Thermotogati</taxon>
        <taxon>Deinococcota</taxon>
        <taxon>Deinococci</taxon>
        <taxon>Deinococcales</taxon>
        <taxon>Deinococcaceae</taxon>
        <taxon>Deinococcus</taxon>
    </lineage>
</organism>
<reference evidence="2 3" key="1">
    <citation type="submission" date="2020-08" db="EMBL/GenBank/DDBJ databases">
        <title>Genomic Encyclopedia of Type Strains, Phase IV (KMG-IV): sequencing the most valuable type-strain genomes for metagenomic binning, comparative biology and taxonomic classification.</title>
        <authorList>
            <person name="Goeker M."/>
        </authorList>
    </citation>
    <scope>NUCLEOTIDE SEQUENCE [LARGE SCALE GENOMIC DNA]</scope>
    <source>
        <strain evidence="2 3">DSM 101791</strain>
    </source>
</reference>
<dbReference type="GO" id="GO:0009231">
    <property type="term" value="P:riboflavin biosynthetic process"/>
    <property type="evidence" value="ECO:0007669"/>
    <property type="project" value="InterPro"/>
</dbReference>
<dbReference type="EMBL" id="JACHFN010000017">
    <property type="protein sequence ID" value="MBB5235906.1"/>
    <property type="molecule type" value="Genomic_DNA"/>
</dbReference>
<evidence type="ECO:0000313" key="2">
    <source>
        <dbReference type="EMBL" id="MBB5235906.1"/>
    </source>
</evidence>
<dbReference type="Gene3D" id="3.40.430.10">
    <property type="entry name" value="Dihydrofolate Reductase, subunit A"/>
    <property type="match status" value="1"/>
</dbReference>
<accession>A0A7W8GIR7</accession>
<dbReference type="RefSeq" id="WP_184031513.1">
    <property type="nucleotide sequence ID" value="NZ_JACHFN010000017.1"/>
</dbReference>
<dbReference type="Pfam" id="PF01872">
    <property type="entry name" value="RibD_C"/>
    <property type="match status" value="1"/>
</dbReference>
<sequence length="197" mass="21973">MPPLIVSNFVTLDGCYEDRSRTLVPLFEHQHPDYHGDDGFDHYNLKLLQEAGTLLLAGRTSYLGNKAYWAGVPGDPAATDVRRAFARRMAQIGKVIVSDQLTSDDLHPWADTTRLVRIADAPRAVADLKRQPGGPILVLLSRVLWNDLLTRGLVDELHLTTFRHALTGRVAPHLLIRQLRHCSSAFDTPALTHQALM</sequence>
<comment type="caution">
    <text evidence="2">The sequence shown here is derived from an EMBL/GenBank/DDBJ whole genome shotgun (WGS) entry which is preliminary data.</text>
</comment>
<proteinExistence type="predicted"/>
<feature type="domain" description="Bacterial bifunctional deaminase-reductase C-terminal" evidence="1">
    <location>
        <begin position="4"/>
        <end position="162"/>
    </location>
</feature>